<reference evidence="3" key="1">
    <citation type="submission" date="2013-09" db="EMBL/GenBank/DDBJ databases">
        <title>The Genome Sequence of Anopheles culicifacies species A.</title>
        <authorList>
            <consortium name="The Broad Institute Genomics Platform"/>
            <person name="Neafsey D.E."/>
            <person name="Besansky N."/>
            <person name="Howell P."/>
            <person name="Walton C."/>
            <person name="Young S.K."/>
            <person name="Zeng Q."/>
            <person name="Gargeya S."/>
            <person name="Fitzgerald M."/>
            <person name="Haas B."/>
            <person name="Abouelleil A."/>
            <person name="Allen A.W."/>
            <person name="Alvarado L."/>
            <person name="Arachchi H.M."/>
            <person name="Berlin A.M."/>
            <person name="Chapman S.B."/>
            <person name="Gainer-Dewar J."/>
            <person name="Goldberg J."/>
            <person name="Griggs A."/>
            <person name="Gujja S."/>
            <person name="Hansen M."/>
            <person name="Howarth C."/>
            <person name="Imamovic A."/>
            <person name="Ireland A."/>
            <person name="Larimer J."/>
            <person name="McCowan C."/>
            <person name="Murphy C."/>
            <person name="Pearson M."/>
            <person name="Poon T.W."/>
            <person name="Priest M."/>
            <person name="Roberts A."/>
            <person name="Saif S."/>
            <person name="Shea T."/>
            <person name="Sisk P."/>
            <person name="Sykes S."/>
            <person name="Wortman J."/>
            <person name="Nusbaum C."/>
            <person name="Birren B."/>
        </authorList>
    </citation>
    <scope>NUCLEOTIDE SEQUENCE [LARGE SCALE GENOMIC DNA]</scope>
    <source>
        <strain evidence="3">A-37</strain>
    </source>
</reference>
<dbReference type="EMBL" id="AXCM01007107">
    <property type="status" value="NOT_ANNOTATED_CDS"/>
    <property type="molecule type" value="Genomic_DNA"/>
</dbReference>
<keyword evidence="1" id="KW-0472">Membrane</keyword>
<feature type="transmembrane region" description="Helical" evidence="1">
    <location>
        <begin position="64"/>
        <end position="81"/>
    </location>
</feature>
<dbReference type="AlphaFoldDB" id="A0A182M379"/>
<name>A0A182M379_9DIPT</name>
<accession>A0A182M379</accession>
<keyword evidence="1" id="KW-0812">Transmembrane</keyword>
<evidence type="ECO:0000256" key="1">
    <source>
        <dbReference type="SAM" id="Phobius"/>
    </source>
</evidence>
<evidence type="ECO:0000313" key="3">
    <source>
        <dbReference type="Proteomes" id="UP000075883"/>
    </source>
</evidence>
<dbReference type="Proteomes" id="UP000075883">
    <property type="component" value="Unassembled WGS sequence"/>
</dbReference>
<proteinExistence type="predicted"/>
<sequence length="104" mass="11400">MLLVVAKTSPPYAIHPRGGGDIGAGMNYQVMLLSIFNTTLESLITVSILAVVVLRALYPDRSGTLEQNTIILSVLIILIRIRHWGNRRRSVGNDILYAGARSLL</sequence>
<feature type="transmembrane region" description="Helical" evidence="1">
    <location>
        <begin position="35"/>
        <end position="58"/>
    </location>
</feature>
<keyword evidence="3" id="KW-1185">Reference proteome</keyword>
<evidence type="ECO:0000313" key="2">
    <source>
        <dbReference type="EnsemblMetazoa" id="ACUA008344-PA"/>
    </source>
</evidence>
<dbReference type="EnsemblMetazoa" id="ACUA008344-RA">
    <property type="protein sequence ID" value="ACUA008344-PA"/>
    <property type="gene ID" value="ACUA008344"/>
</dbReference>
<dbReference type="VEuPathDB" id="VectorBase:ACUA008344"/>
<keyword evidence="1" id="KW-1133">Transmembrane helix</keyword>
<organism evidence="2 3">
    <name type="scientific">Anopheles culicifacies</name>
    <dbReference type="NCBI Taxonomy" id="139723"/>
    <lineage>
        <taxon>Eukaryota</taxon>
        <taxon>Metazoa</taxon>
        <taxon>Ecdysozoa</taxon>
        <taxon>Arthropoda</taxon>
        <taxon>Hexapoda</taxon>
        <taxon>Insecta</taxon>
        <taxon>Pterygota</taxon>
        <taxon>Neoptera</taxon>
        <taxon>Endopterygota</taxon>
        <taxon>Diptera</taxon>
        <taxon>Nematocera</taxon>
        <taxon>Culicoidea</taxon>
        <taxon>Culicidae</taxon>
        <taxon>Anophelinae</taxon>
        <taxon>Anopheles</taxon>
        <taxon>culicifacies species complex</taxon>
    </lineage>
</organism>
<reference evidence="2" key="2">
    <citation type="submission" date="2020-05" db="UniProtKB">
        <authorList>
            <consortium name="EnsemblMetazoa"/>
        </authorList>
    </citation>
    <scope>IDENTIFICATION</scope>
    <source>
        <strain evidence="2">A-37</strain>
    </source>
</reference>
<protein>
    <submittedName>
        <fullName evidence="2">Uncharacterized protein</fullName>
    </submittedName>
</protein>